<reference evidence="2" key="1">
    <citation type="submission" date="2022-11" db="UniProtKB">
        <authorList>
            <consortium name="WormBaseParasite"/>
        </authorList>
    </citation>
    <scope>IDENTIFICATION</scope>
</reference>
<accession>A0A915DSP9</accession>
<keyword evidence="1" id="KW-1185">Reference proteome</keyword>
<sequence>MNQSLPTEILSESIAFLPLLDCKPLLSVSNKWAAIATAHANSLNFAFRLLDNQKQPYFIKSKENEKEYVCRISFGEVPPRNVVTGFDHKFEGSSVYLYGSYECSEGLSHFRQDVPLVGENGNLTQATVTHTNTASIITAFEP</sequence>
<dbReference type="AlphaFoldDB" id="A0A915DSP9"/>
<evidence type="ECO:0000313" key="2">
    <source>
        <dbReference type="WBParaSite" id="jg23123"/>
    </source>
</evidence>
<name>A0A915DSP9_9BILA</name>
<proteinExistence type="predicted"/>
<protein>
    <submittedName>
        <fullName evidence="2">F-box domain-containing protein</fullName>
    </submittedName>
</protein>
<dbReference type="WBParaSite" id="jg23123">
    <property type="protein sequence ID" value="jg23123"/>
    <property type="gene ID" value="jg23123"/>
</dbReference>
<dbReference type="Proteomes" id="UP000887574">
    <property type="component" value="Unplaced"/>
</dbReference>
<organism evidence="1 2">
    <name type="scientific">Ditylenchus dipsaci</name>
    <dbReference type="NCBI Taxonomy" id="166011"/>
    <lineage>
        <taxon>Eukaryota</taxon>
        <taxon>Metazoa</taxon>
        <taxon>Ecdysozoa</taxon>
        <taxon>Nematoda</taxon>
        <taxon>Chromadorea</taxon>
        <taxon>Rhabditida</taxon>
        <taxon>Tylenchina</taxon>
        <taxon>Tylenchomorpha</taxon>
        <taxon>Sphaerularioidea</taxon>
        <taxon>Anguinidae</taxon>
        <taxon>Anguininae</taxon>
        <taxon>Ditylenchus</taxon>
    </lineage>
</organism>
<evidence type="ECO:0000313" key="1">
    <source>
        <dbReference type="Proteomes" id="UP000887574"/>
    </source>
</evidence>